<dbReference type="GO" id="GO:0035091">
    <property type="term" value="F:phosphatidylinositol binding"/>
    <property type="evidence" value="ECO:0007669"/>
    <property type="project" value="InterPro"/>
</dbReference>
<gene>
    <name evidence="5" type="ORF">PHATRDRAFT_bd1731</name>
</gene>
<reference evidence="6" key="2">
    <citation type="submission" date="2008-08" db="EMBL/GenBank/DDBJ databases">
        <authorList>
            <consortium name="Diatom Consortium"/>
            <person name="Grigoriev I."/>
            <person name="Grimwood J."/>
            <person name="Kuo A."/>
            <person name="Otillar R.P."/>
            <person name="Salamov A."/>
            <person name="Detter J.C."/>
            <person name="Lindquist E."/>
            <person name="Shapiro H."/>
            <person name="Lucas S."/>
            <person name="Glavina del Rio T."/>
            <person name="Pitluck S."/>
            <person name="Rokhsar D."/>
            <person name="Bowler C."/>
        </authorList>
    </citation>
    <scope>GENOME REANNOTATION</scope>
    <source>
        <strain evidence="6">CCAP 1055/1</strain>
    </source>
</reference>
<feature type="transmembrane region" description="Helical" evidence="3">
    <location>
        <begin position="41"/>
        <end position="61"/>
    </location>
</feature>
<evidence type="ECO:0000256" key="1">
    <source>
        <dbReference type="ARBA" id="ARBA00010883"/>
    </source>
</evidence>
<dbReference type="OrthoDB" id="120967at2759"/>
<dbReference type="SUPFAM" id="SSF64268">
    <property type="entry name" value="PX domain"/>
    <property type="match status" value="1"/>
</dbReference>
<dbReference type="PROSITE" id="PS50195">
    <property type="entry name" value="PX"/>
    <property type="match status" value="1"/>
</dbReference>
<dbReference type="RefSeq" id="XP_002176426.1">
    <property type="nucleotide sequence ID" value="XM_002176390.1"/>
</dbReference>
<sequence length="1893" mass="210365">MASNEESSSSSATPDWNAQWSNLQRQVAGVHATIRRWRGPLFAAFLALAYRYPTHILHYLFLPFYRSVLTLLGIALGLGLGLGLATHVYDQLEHWTQRDAQAEADATRNGTDRAMPPAPLASPTGLRHRSSLHKASLSSLMVGLEDEQTYAALMTAAGYYPVPNVLRGQVLRVRGPNQEAHSKNTAPDQTVSRYHYQFDRGTVAVDFMNDLWPTLPTAINQQLGLFVEFIVRDFVASWYHKMDTGCVYPVSAKTHDTPTSGDHGTSKDAPVVPSRRLVTNLGPFQKLPFLEHLYESMAIVFGNLATRVEHVNIMEVVLLKWIRVLAHTFKVYRALRKSVHNKRLSHLAVVATSQDGNNNNNNYPSSATGTNHVKTASTAAVSSTTPGPLRQRRASAVSLQQQRNATPVSEMAMTKEFLFCGKLHKAVTFGLDVPALLFADASGKECGDGRDVKHSSSLPQGNKDHTVEEDAVLERRLFDTRLLEECELDYNRVVGHRMVRALLPRHDFGSTIVQSLVTEIMAGCVLSPIMGCLSPDYINGWLVSGLSKAKPDEGTEDNDTVEKSDKPDNTAAEDPEERGWDLGSDAAAADISEFDDSIRSVSRSETMSNSMWSIDGAPEPQENEFQGKDLLSGNDSPLHSPTMKAPEGTPTRNQMTDTRGLTPVREQSQGPLRASASLEKMLDTGISNDKNDTDIVTELAMALIDMQQHMDFDEIRQARVNQQELQKVPWDDSACQASVIRMVLVIEAALTHGRCAYRVDETDNGGHSEDVEGLDDSSRPVEDPLPNYEPATLSQILMEMTSDIEAFEERVAIENTLSAASHSSEKYKDTLAIPYKPSPTEQSTLRTLIAAWLHTGQIYRTITVLVQAHATVLIPYYHSQAFLRSAANAAGFVRQLKSLKGVDILVDTMTVLASPRLDELGGDELAVLVKRSQASPDTGSSRPSHTLTVAPSATSTMVASQYMGPTTTPRHVDFHRNEAFAASLRSERERRTQSWCSLFQHDDEDGVPIICRSRGTTEKDAESHRELHHISRIFYTSTNLAVIRDAARRKASNDFESMSQSEASENSSSVPVSLLTVETASPRRRIEVPDDDSSFLLRAQPRPLNAVGVHRDQRNHDQSFKCFAATYEEPVAPKSGHYTGGRYIRRCLVRYYPIDRTACIALQNDNRKLDQRKTRGTVPDTITVGQPARPTPFLSTEFLRERHLCQRWAPKGTNRSQSILASSVMEPTDFTAMPRSGKATDFIYRMTLFEKPMIALGGKHFIVHDSASLGTHRADASALEMSDAALSATLMAIGAENGSSGPDYSGLHHEVEMGKDGYPIVWMKFSRSQDDTQVEVKPYRVSFVRAALMVTSARHEAQLQSLIKCVREGSAKKATKALTDARLRPTLRLLEYAGNKSREKQSILLRDLKLGVNHIDRMQLRRNGLLLPRYPTRLLDLTAVIEDALDASEVRNVELYGTMGVVYKIRCTATIDLLTDEVSFNDRDGYKTSDGTMGRIFKEDWVVYRSFKEFQIFHKHLKNQVSALESSGTAGSRLVVAASAAFTTSASATFSRHRQRKVLIPSMSQATKVGALGITKKSILKRKECLHEYLENILSPGHLLSRCPELLLFLGAFYPLLPEVRIGQIVSGIMDPLGRTAMTRAIVEREPDSTITETIEAKAGKLEIPGKALPTRNRSRTASHGTIDEADDDDDFFEEGETLDGSSRKSRGNIEMIPAVRNKVDKVPLAQVRSRIFELLRYQFGFENASFVRNRMLAAIKTASLAVTSASEFRRTLYNLHVTHVNSESLAGWIKFTSDLLWPEGVFFQSKPPLTEEERDTQARKSRNALHESFPEALRAVLGQELTHDGLDIFHEMLQNRIVVKSMAYMLFDLLWIEVFPEIGDVLQCGAALDIED</sequence>
<dbReference type="InterPro" id="IPR003114">
    <property type="entry name" value="Phox_assoc"/>
</dbReference>
<keyword evidence="3" id="KW-1133">Transmembrane helix</keyword>
<feature type="compositionally biased region" description="Acidic residues" evidence="2">
    <location>
        <begin position="1684"/>
        <end position="1698"/>
    </location>
</feature>
<accession>B7S4B8</accession>
<feature type="compositionally biased region" description="Basic and acidic residues" evidence="2">
    <location>
        <begin position="759"/>
        <end position="782"/>
    </location>
</feature>
<feature type="region of interest" description="Disordered" evidence="2">
    <location>
        <begin position="1667"/>
        <end position="1706"/>
    </location>
</feature>
<name>B7S4B8_PHATC</name>
<feature type="region of interest" description="Disordered" evidence="2">
    <location>
        <begin position="759"/>
        <end position="786"/>
    </location>
</feature>
<keyword evidence="6" id="KW-1185">Reference proteome</keyword>
<dbReference type="Pfam" id="PF02194">
    <property type="entry name" value="PXA"/>
    <property type="match status" value="1"/>
</dbReference>
<dbReference type="InParanoid" id="B7S4B8"/>
<organism evidence="5 6">
    <name type="scientific">Phaeodactylum tricornutum (strain CCAP 1055/1)</name>
    <dbReference type="NCBI Taxonomy" id="556484"/>
    <lineage>
        <taxon>Eukaryota</taxon>
        <taxon>Sar</taxon>
        <taxon>Stramenopiles</taxon>
        <taxon>Ochrophyta</taxon>
        <taxon>Bacillariophyta</taxon>
        <taxon>Bacillariophyceae</taxon>
        <taxon>Bacillariophycidae</taxon>
        <taxon>Naviculales</taxon>
        <taxon>Phaeodactylaceae</taxon>
        <taxon>Phaeodactylum</taxon>
    </lineage>
</organism>
<dbReference type="GeneID" id="7204822"/>
<feature type="transmembrane region" description="Helical" evidence="3">
    <location>
        <begin position="68"/>
        <end position="89"/>
    </location>
</feature>
<dbReference type="InterPro" id="IPR013937">
    <property type="entry name" value="Sorting_nexin_C"/>
</dbReference>
<evidence type="ECO:0000256" key="2">
    <source>
        <dbReference type="SAM" id="MobiDB-lite"/>
    </source>
</evidence>
<reference evidence="5 6" key="1">
    <citation type="journal article" date="2008" name="Nature">
        <title>The Phaeodactylum genome reveals the evolutionary history of diatom genomes.</title>
        <authorList>
            <person name="Bowler C."/>
            <person name="Allen A.E."/>
            <person name="Badger J.H."/>
            <person name="Grimwood J."/>
            <person name="Jabbari K."/>
            <person name="Kuo A."/>
            <person name="Maheswari U."/>
            <person name="Martens C."/>
            <person name="Maumus F."/>
            <person name="Otillar R.P."/>
            <person name="Rayko E."/>
            <person name="Salamov A."/>
            <person name="Vandepoele K."/>
            <person name="Beszteri B."/>
            <person name="Gruber A."/>
            <person name="Heijde M."/>
            <person name="Katinka M."/>
            <person name="Mock T."/>
            <person name="Valentin K."/>
            <person name="Verret F."/>
            <person name="Berges J.A."/>
            <person name="Brownlee C."/>
            <person name="Cadoret J.P."/>
            <person name="Chiovitti A."/>
            <person name="Choi C.J."/>
            <person name="Coesel S."/>
            <person name="De Martino A."/>
            <person name="Detter J.C."/>
            <person name="Durkin C."/>
            <person name="Falciatore A."/>
            <person name="Fournet J."/>
            <person name="Haruta M."/>
            <person name="Huysman M.J."/>
            <person name="Jenkins B.D."/>
            <person name="Jiroutova K."/>
            <person name="Jorgensen R.E."/>
            <person name="Joubert Y."/>
            <person name="Kaplan A."/>
            <person name="Kroger N."/>
            <person name="Kroth P.G."/>
            <person name="La Roche J."/>
            <person name="Lindquist E."/>
            <person name="Lommer M."/>
            <person name="Martin-Jezequel V."/>
            <person name="Lopez P.J."/>
            <person name="Lucas S."/>
            <person name="Mangogna M."/>
            <person name="McGinnis K."/>
            <person name="Medlin L.K."/>
            <person name="Montsant A."/>
            <person name="Oudot-Le Secq M.P."/>
            <person name="Napoli C."/>
            <person name="Obornik M."/>
            <person name="Parker M.S."/>
            <person name="Petit J.L."/>
            <person name="Porcel B.M."/>
            <person name="Poulsen N."/>
            <person name="Robison M."/>
            <person name="Rychlewski L."/>
            <person name="Rynearson T.A."/>
            <person name="Schmutz J."/>
            <person name="Shapiro H."/>
            <person name="Siaut M."/>
            <person name="Stanley M."/>
            <person name="Sussman M.R."/>
            <person name="Taylor A.R."/>
            <person name="Vardi A."/>
            <person name="von Dassow P."/>
            <person name="Vyverman W."/>
            <person name="Willis A."/>
            <person name="Wyrwicz L.S."/>
            <person name="Rokhsar D.S."/>
            <person name="Weissenbach J."/>
            <person name="Armbrust E.V."/>
            <person name="Green B.R."/>
            <person name="Van de Peer Y."/>
            <person name="Grigoriev I.V."/>
        </authorList>
    </citation>
    <scope>NUCLEOTIDE SEQUENCE [LARGE SCALE GENOMIC DNA]</scope>
    <source>
        <strain evidence="5 6">CCAP 1055/1</strain>
    </source>
</reference>
<dbReference type="InterPro" id="IPR036871">
    <property type="entry name" value="PX_dom_sf"/>
</dbReference>
<comment type="similarity">
    <text evidence="1">Belongs to the sorting nexin family.</text>
</comment>
<evidence type="ECO:0000259" key="4">
    <source>
        <dbReference type="PROSITE" id="PS50195"/>
    </source>
</evidence>
<dbReference type="InterPro" id="IPR001683">
    <property type="entry name" value="PX_dom"/>
</dbReference>
<feature type="region of interest" description="Disordered" evidence="2">
    <location>
        <begin position="549"/>
        <end position="658"/>
    </location>
</feature>
<feature type="domain" description="PX" evidence="4">
    <location>
        <begin position="1441"/>
        <end position="1617"/>
    </location>
</feature>
<dbReference type="Pfam" id="PF08628">
    <property type="entry name" value="Nexin_C"/>
    <property type="match status" value="1"/>
</dbReference>
<dbReference type="OMA" id="RYFREEW"/>
<protein>
    <recommendedName>
        <fullName evidence="4">PX domain-containing protein</fullName>
    </recommendedName>
</protein>
<dbReference type="eggNOG" id="ENOG502RD6M">
    <property type="taxonomic scope" value="Eukaryota"/>
</dbReference>
<evidence type="ECO:0000313" key="5">
    <source>
        <dbReference type="EMBL" id="EEC42662.1"/>
    </source>
</evidence>
<dbReference type="Gene3D" id="3.30.1520.10">
    <property type="entry name" value="Phox-like domain"/>
    <property type="match status" value="1"/>
</dbReference>
<dbReference type="HOGENOM" id="CLU_235977_0_0_1"/>
<dbReference type="Proteomes" id="UP000000759">
    <property type="component" value="Unassembled WGS sequence"/>
</dbReference>
<dbReference type="PANTHER" id="PTHR22775">
    <property type="entry name" value="SORTING NEXIN"/>
    <property type="match status" value="1"/>
</dbReference>
<dbReference type="Pfam" id="PF00787">
    <property type="entry name" value="PX"/>
    <property type="match status" value="1"/>
</dbReference>
<dbReference type="PaxDb" id="2850-Phatrdraft1731"/>
<dbReference type="PANTHER" id="PTHR22775:SF3">
    <property type="entry name" value="SORTING NEXIN-13"/>
    <property type="match status" value="1"/>
</dbReference>
<keyword evidence="3" id="KW-0472">Membrane</keyword>
<dbReference type="EMBL" id="DS999284">
    <property type="protein sequence ID" value="EEC42662.1"/>
    <property type="molecule type" value="Genomic_DNA"/>
</dbReference>
<dbReference type="STRING" id="556484.B7S4B8"/>
<evidence type="ECO:0000313" key="6">
    <source>
        <dbReference type="Proteomes" id="UP000000759"/>
    </source>
</evidence>
<keyword evidence="3" id="KW-0812">Transmembrane</keyword>
<dbReference type="KEGG" id="pti:PHATRDRAFT_bd1731"/>
<evidence type="ECO:0000256" key="3">
    <source>
        <dbReference type="SAM" id="Phobius"/>
    </source>
</evidence>
<feature type="compositionally biased region" description="Polar residues" evidence="2">
    <location>
        <begin position="599"/>
        <end position="612"/>
    </location>
</feature>
<proteinExistence type="inferred from homology"/>